<feature type="transmembrane region" description="Helical" evidence="1">
    <location>
        <begin position="44"/>
        <end position="63"/>
    </location>
</feature>
<evidence type="ECO:0000313" key="4">
    <source>
        <dbReference type="Proteomes" id="UP000315113"/>
    </source>
</evidence>
<gene>
    <name evidence="3" type="ORF">EWV78_02890</name>
</gene>
<sequence length="162" mass="19125">MKMDLLTMTLNESLFAAGYAPRPEKPIVALKPKPWSVLLSWKNLRGIIFILPLFAIAWQYLTLQRTEYMFTTQRFRTITGLFNQEIDEVWLFRVTDLRILKPFLYRLFGIANLYIYSTDKNNKLVVIQAISLTDALKLHEILQQQVNIERHRNRPDIPGSWQ</sequence>
<keyword evidence="1" id="KW-0812">Transmembrane</keyword>
<evidence type="ECO:0000259" key="2">
    <source>
        <dbReference type="Pfam" id="PF03703"/>
    </source>
</evidence>
<dbReference type="AlphaFoldDB" id="A0A552EYM9"/>
<reference evidence="3 4" key="1">
    <citation type="submission" date="2019-01" db="EMBL/GenBank/DDBJ databases">
        <title>Coherence of Microcystis species and biogeography revealed through population genomics.</title>
        <authorList>
            <person name="Perez-Carrascal O.M."/>
            <person name="Terrat Y."/>
            <person name="Giani A."/>
            <person name="Fortin N."/>
            <person name="Tromas N."/>
            <person name="Shapiro B.J."/>
        </authorList>
    </citation>
    <scope>NUCLEOTIDE SEQUENCE [LARGE SCALE GENOMIC DNA]</scope>
    <source>
        <strain evidence="3">Ma_MB_F_20061100_S20D</strain>
    </source>
</reference>
<comment type="caution">
    <text evidence="3">The sequence shown here is derived from an EMBL/GenBank/DDBJ whole genome shotgun (WGS) entry which is preliminary data.</text>
</comment>
<dbReference type="Proteomes" id="UP000315113">
    <property type="component" value="Unassembled WGS sequence"/>
</dbReference>
<accession>A0A552EYM9</accession>
<dbReference type="EMBL" id="SFBH01000020">
    <property type="protein sequence ID" value="TRU39579.1"/>
    <property type="molecule type" value="Genomic_DNA"/>
</dbReference>
<keyword evidence="1" id="KW-0472">Membrane</keyword>
<organism evidence="3 4">
    <name type="scientific">Microcystis aeruginosa Ma_MB_F_20061100_S20D</name>
    <dbReference type="NCBI Taxonomy" id="2486253"/>
    <lineage>
        <taxon>Bacteria</taxon>
        <taxon>Bacillati</taxon>
        <taxon>Cyanobacteriota</taxon>
        <taxon>Cyanophyceae</taxon>
        <taxon>Oscillatoriophycideae</taxon>
        <taxon>Chroococcales</taxon>
        <taxon>Microcystaceae</taxon>
        <taxon>Microcystis</taxon>
    </lineage>
</organism>
<evidence type="ECO:0000256" key="1">
    <source>
        <dbReference type="SAM" id="Phobius"/>
    </source>
</evidence>
<feature type="domain" description="YdbS-like PH" evidence="2">
    <location>
        <begin position="64"/>
        <end position="141"/>
    </location>
</feature>
<protein>
    <submittedName>
        <fullName evidence="3">PH domain-containing protein</fullName>
    </submittedName>
</protein>
<dbReference type="InterPro" id="IPR005182">
    <property type="entry name" value="YdbS-like_PH"/>
</dbReference>
<keyword evidence="1" id="KW-1133">Transmembrane helix</keyword>
<dbReference type="Pfam" id="PF03703">
    <property type="entry name" value="bPH_2"/>
    <property type="match status" value="1"/>
</dbReference>
<name>A0A552EYM9_MICAE</name>
<proteinExistence type="predicted"/>
<evidence type="ECO:0000313" key="3">
    <source>
        <dbReference type="EMBL" id="TRU39579.1"/>
    </source>
</evidence>